<dbReference type="InterPro" id="IPR035967">
    <property type="entry name" value="SWAP/Surp_sf"/>
</dbReference>
<dbReference type="InterPro" id="IPR000061">
    <property type="entry name" value="Surp"/>
</dbReference>
<dbReference type="GO" id="GO:0006396">
    <property type="term" value="P:RNA processing"/>
    <property type="evidence" value="ECO:0007669"/>
    <property type="project" value="InterPro"/>
</dbReference>
<feature type="region of interest" description="Disordered" evidence="1">
    <location>
        <begin position="116"/>
        <end position="135"/>
    </location>
</feature>
<dbReference type="Gene3D" id="1.10.10.790">
    <property type="entry name" value="Surp module"/>
    <property type="match status" value="1"/>
</dbReference>
<dbReference type="PANTHER" id="PTHR12323">
    <property type="entry name" value="SR-RELATED CTD ASSOCIATED FACTOR 6"/>
    <property type="match status" value="1"/>
</dbReference>
<gene>
    <name evidence="2" type="ORF">PACLA_8A042129</name>
</gene>
<dbReference type="GO" id="GO:0003723">
    <property type="term" value="F:RNA binding"/>
    <property type="evidence" value="ECO:0007669"/>
    <property type="project" value="InterPro"/>
</dbReference>
<dbReference type="AlphaFoldDB" id="A0A6S7IES2"/>
<keyword evidence="3" id="KW-1185">Reference proteome</keyword>
<feature type="non-terminal residue" evidence="2">
    <location>
        <position position="1"/>
    </location>
</feature>
<accession>A0A6S7IES2</accession>
<feature type="region of interest" description="Disordered" evidence="1">
    <location>
        <begin position="543"/>
        <end position="589"/>
    </location>
</feature>
<name>A0A6S7IES2_PARCT</name>
<reference evidence="2" key="1">
    <citation type="submission" date="2020-04" db="EMBL/GenBank/DDBJ databases">
        <authorList>
            <person name="Alioto T."/>
            <person name="Alioto T."/>
            <person name="Gomez Garrido J."/>
        </authorList>
    </citation>
    <scope>NUCLEOTIDE SEQUENCE</scope>
    <source>
        <strain evidence="2">A484AB</strain>
    </source>
</reference>
<comment type="caution">
    <text evidence="2">The sequence shown here is derived from an EMBL/GenBank/DDBJ whole genome shotgun (WGS) entry which is preliminary data.</text>
</comment>
<dbReference type="Pfam" id="PF01805">
    <property type="entry name" value="Surp"/>
    <property type="match status" value="1"/>
</dbReference>
<proteinExistence type="predicted"/>
<evidence type="ECO:0000313" key="3">
    <source>
        <dbReference type="Proteomes" id="UP001152795"/>
    </source>
</evidence>
<dbReference type="Proteomes" id="UP001152795">
    <property type="component" value="Unassembled WGS sequence"/>
</dbReference>
<dbReference type="PROSITE" id="PS50128">
    <property type="entry name" value="SURP"/>
    <property type="match status" value="1"/>
</dbReference>
<sequence>MAVAGQQVPPFPAPQDQELKNIIDKLANFVARNGTKFEEMTKTKQKDNPKFSFLFGGDYFNYYKWRVSVEIAQGKLIPQHLQSQGQSYPNAQASLVQQAIVQQSIQSAPWQQAQQVQQPQVTGQHNASQQPYQTSTESVNIPEFEGFLVKIMQSCTKENISNGKNWIFKHCKTEDHFKQVADYMLLRSSFVEARMKGENIVHYNDGPNNGFLFGARHGYPLKEIVCIIYFKEQMNITTPFYDEISKYSQSILANISSTKPSSFQGFSAYYGNAGSREALGTRMPQMHVFKTDQLQLVHRVDLTDIKSMENFKSEMRLICGKETKVHYSEIRKIVTETRYEQQNISLLHLKEHEKISRTCDVISWIVHDEMHGKIFLILLSRQHSLAFICVYGDDIVTLATKLEVFFNASHHVQSQFIFCTFLRITSELDEIQVILIRGKVNEAIKFFVCSYPLKILFSSENCIFEIIFISNSQSLSIKGFCMHVFLVYVLPQLSVPRGSSFIGPLLLQSPDVDYKPLNPDDVKLPPPQPPSERLIAAVEAFYSPPSHERPRNSGSARVPRSAIQQKPQPRSKSKEPGNEVAEASAEERG</sequence>
<evidence type="ECO:0000313" key="2">
    <source>
        <dbReference type="EMBL" id="CAB4017455.1"/>
    </source>
</evidence>
<dbReference type="GO" id="GO:0048471">
    <property type="term" value="C:perinuclear region of cytoplasm"/>
    <property type="evidence" value="ECO:0007669"/>
    <property type="project" value="TreeGrafter"/>
</dbReference>
<dbReference type="SUPFAM" id="SSF109905">
    <property type="entry name" value="Surp module (SWAP domain)"/>
    <property type="match status" value="1"/>
</dbReference>
<dbReference type="PANTHER" id="PTHR12323:SF0">
    <property type="entry name" value="CALCIUM HOMEOSTASIS ENDOPLASMIC RETICULUM PROTEIN"/>
    <property type="match status" value="1"/>
</dbReference>
<dbReference type="SMART" id="SM00648">
    <property type="entry name" value="SWAP"/>
    <property type="match status" value="1"/>
</dbReference>
<organism evidence="2 3">
    <name type="scientific">Paramuricea clavata</name>
    <name type="common">Red gorgonian</name>
    <name type="synonym">Violescent sea-whip</name>
    <dbReference type="NCBI Taxonomy" id="317549"/>
    <lineage>
        <taxon>Eukaryota</taxon>
        <taxon>Metazoa</taxon>
        <taxon>Cnidaria</taxon>
        <taxon>Anthozoa</taxon>
        <taxon>Octocorallia</taxon>
        <taxon>Malacalcyonacea</taxon>
        <taxon>Plexauridae</taxon>
        <taxon>Paramuricea</taxon>
    </lineage>
</organism>
<feature type="compositionally biased region" description="Polar residues" evidence="1">
    <location>
        <begin position="121"/>
        <end position="135"/>
    </location>
</feature>
<evidence type="ECO:0000256" key="1">
    <source>
        <dbReference type="SAM" id="MobiDB-lite"/>
    </source>
</evidence>
<dbReference type="InterPro" id="IPR056721">
    <property type="entry name" value="DUF7819"/>
</dbReference>
<protein>
    <submittedName>
        <fullName evidence="2">Calcium homeostasis endoplasmic reticulum</fullName>
    </submittedName>
</protein>
<dbReference type="EMBL" id="CACRXK020009554">
    <property type="protein sequence ID" value="CAB4017455.1"/>
    <property type="molecule type" value="Genomic_DNA"/>
</dbReference>
<dbReference type="GO" id="GO:0006874">
    <property type="term" value="P:intracellular calcium ion homeostasis"/>
    <property type="evidence" value="ECO:0007669"/>
    <property type="project" value="TreeGrafter"/>
</dbReference>
<dbReference type="Pfam" id="PF25127">
    <property type="entry name" value="DUF7819"/>
    <property type="match status" value="1"/>
</dbReference>
<dbReference type="OrthoDB" id="21470at2759"/>